<dbReference type="GO" id="GO:0004497">
    <property type="term" value="F:monooxygenase activity"/>
    <property type="evidence" value="ECO:0007669"/>
    <property type="project" value="UniProtKB-KW"/>
</dbReference>
<dbReference type="Pfam" id="PF03992">
    <property type="entry name" value="ABM"/>
    <property type="match status" value="1"/>
</dbReference>
<dbReference type="Gene3D" id="3.30.70.100">
    <property type="match status" value="1"/>
</dbReference>
<keyword evidence="3" id="KW-1185">Reference proteome</keyword>
<accession>A0A074LUV4</accession>
<organism evidence="2 3">
    <name type="scientific">Tumebacillus flagellatus</name>
    <dbReference type="NCBI Taxonomy" id="1157490"/>
    <lineage>
        <taxon>Bacteria</taxon>
        <taxon>Bacillati</taxon>
        <taxon>Bacillota</taxon>
        <taxon>Bacilli</taxon>
        <taxon>Bacillales</taxon>
        <taxon>Alicyclobacillaceae</taxon>
        <taxon>Tumebacillus</taxon>
    </lineage>
</organism>
<evidence type="ECO:0000259" key="1">
    <source>
        <dbReference type="PROSITE" id="PS51725"/>
    </source>
</evidence>
<dbReference type="RefSeq" id="WP_038086589.1">
    <property type="nucleotide sequence ID" value="NZ_JMIR01000009.1"/>
</dbReference>
<dbReference type="PANTHER" id="PTHR33336">
    <property type="entry name" value="QUINOL MONOOXYGENASE YGIN-RELATED"/>
    <property type="match status" value="1"/>
</dbReference>
<dbReference type="STRING" id="1157490.EL26_08610"/>
<comment type="caution">
    <text evidence="2">The sequence shown here is derived from an EMBL/GenBank/DDBJ whole genome shotgun (WGS) entry which is preliminary data.</text>
</comment>
<proteinExistence type="predicted"/>
<name>A0A074LUV4_9BACL</name>
<dbReference type="InterPro" id="IPR011008">
    <property type="entry name" value="Dimeric_a/b-barrel"/>
</dbReference>
<dbReference type="SUPFAM" id="SSF54909">
    <property type="entry name" value="Dimeric alpha+beta barrel"/>
    <property type="match status" value="1"/>
</dbReference>
<dbReference type="eggNOG" id="COG1359">
    <property type="taxonomic scope" value="Bacteria"/>
</dbReference>
<dbReference type="PANTHER" id="PTHR33336:SF14">
    <property type="entry name" value="ANTIBIOTIC BIOSYNTHESIS MONOOXYGENASE"/>
    <property type="match status" value="1"/>
</dbReference>
<evidence type="ECO:0000313" key="3">
    <source>
        <dbReference type="Proteomes" id="UP000027931"/>
    </source>
</evidence>
<gene>
    <name evidence="2" type="ORF">EL26_08610</name>
</gene>
<dbReference type="EMBL" id="JMIR01000009">
    <property type="protein sequence ID" value="KEO83703.1"/>
    <property type="molecule type" value="Genomic_DNA"/>
</dbReference>
<dbReference type="PROSITE" id="PS51725">
    <property type="entry name" value="ABM"/>
    <property type="match status" value="1"/>
</dbReference>
<evidence type="ECO:0000313" key="2">
    <source>
        <dbReference type="EMBL" id="KEO83703.1"/>
    </source>
</evidence>
<dbReference type="AlphaFoldDB" id="A0A074LUV4"/>
<dbReference type="Proteomes" id="UP000027931">
    <property type="component" value="Unassembled WGS sequence"/>
</dbReference>
<keyword evidence="2" id="KW-0503">Monooxygenase</keyword>
<protein>
    <submittedName>
        <fullName evidence="2">Antibiotic biosynthesis monooxygenase</fullName>
    </submittedName>
</protein>
<dbReference type="InterPro" id="IPR050744">
    <property type="entry name" value="AI-2_Isomerase_LsrG"/>
</dbReference>
<keyword evidence="2" id="KW-0560">Oxidoreductase</keyword>
<reference evidence="2 3" key="1">
    <citation type="journal article" date="2013" name="Int. J. Syst. Evol. Microbiol.">
        <title>Tumebacillus flagellatus sp. nov., an alpha-amylase/pullulanase-producing bacterium isolated from cassava wastewater.</title>
        <authorList>
            <person name="Wang Q."/>
            <person name="Xie N."/>
            <person name="Qin Y."/>
            <person name="Shen N."/>
            <person name="Zhu J."/>
            <person name="Mi H."/>
            <person name="Huang R."/>
        </authorList>
    </citation>
    <scope>NUCLEOTIDE SEQUENCE [LARGE SCALE GENOMIC DNA]</scope>
    <source>
        <strain evidence="2 3">GST4</strain>
    </source>
</reference>
<sequence length="99" mass="10862">MAYGMYVKFTTQAGTRDELVRLLVDAADSMNHVEGCQVYIVNVSETEPDTIWVTEVWRDAAAHADSLKLEATQSLIQQARPYIAGIEQIPLVPVGGKGL</sequence>
<feature type="domain" description="ABM" evidence="1">
    <location>
        <begin position="3"/>
        <end position="92"/>
    </location>
</feature>
<dbReference type="InterPro" id="IPR007138">
    <property type="entry name" value="ABM_dom"/>
</dbReference>